<feature type="transmembrane region" description="Helical" evidence="3">
    <location>
        <begin position="152"/>
        <end position="169"/>
    </location>
</feature>
<organism evidence="7">
    <name type="scientific">freshwater metagenome</name>
    <dbReference type="NCBI Taxonomy" id="449393"/>
    <lineage>
        <taxon>unclassified sequences</taxon>
        <taxon>metagenomes</taxon>
        <taxon>ecological metagenomes</taxon>
    </lineage>
</organism>
<keyword evidence="3" id="KW-0812">Transmembrane</keyword>
<keyword evidence="3" id="KW-1133">Transmembrane helix</keyword>
<evidence type="ECO:0000313" key="6">
    <source>
        <dbReference type="EMBL" id="CAB4607457.1"/>
    </source>
</evidence>
<dbReference type="InterPro" id="IPR006685">
    <property type="entry name" value="MscS_channel_2nd"/>
</dbReference>
<dbReference type="EMBL" id="CAEZSE010000101">
    <property type="protein sequence ID" value="CAB4536481.1"/>
    <property type="molecule type" value="Genomic_DNA"/>
</dbReference>
<proteinExistence type="predicted"/>
<keyword evidence="2" id="KW-1003">Cell membrane</keyword>
<gene>
    <name evidence="5" type="ORF">UFOPK1353_00690</name>
    <name evidence="6" type="ORF">UFOPK1826_01066</name>
    <name evidence="7" type="ORF">UFOPK2855_00090</name>
</gene>
<dbReference type="InterPro" id="IPR045276">
    <property type="entry name" value="YbiO_bact"/>
</dbReference>
<comment type="subcellular location">
    <subcellularLocation>
        <location evidence="1">Cell membrane</location>
    </subcellularLocation>
</comment>
<feature type="transmembrane region" description="Helical" evidence="3">
    <location>
        <begin position="60"/>
        <end position="83"/>
    </location>
</feature>
<name>A0A6J6TQT2_9ZZZZ</name>
<evidence type="ECO:0000313" key="5">
    <source>
        <dbReference type="EMBL" id="CAB4536481.1"/>
    </source>
</evidence>
<dbReference type="Pfam" id="PF00924">
    <property type="entry name" value="MS_channel_2nd"/>
    <property type="match status" value="1"/>
</dbReference>
<reference evidence="7" key="1">
    <citation type="submission" date="2020-05" db="EMBL/GenBank/DDBJ databases">
        <authorList>
            <person name="Chiriac C."/>
            <person name="Salcher M."/>
            <person name="Ghai R."/>
            <person name="Kavagutti S V."/>
        </authorList>
    </citation>
    <scope>NUCLEOTIDE SEQUENCE</scope>
</reference>
<keyword evidence="3" id="KW-0472">Membrane</keyword>
<sequence>MSQHADGANTTECAHFTKNSGKLYSNMFSLNIVAFVTTFVTAKKPVEETGFTRFMTNPVIAIAIVVGCFIFTRISYAILSVVVRRIADRGPSNAANWWKNSVRRIGAETVESGEQRRRQRIDAATRMLHHFISLAAWIISIIAIFNVLDLNAAFFLSSAGFLGAGLAVGGQHRVNDYLTGLAVLLEDRYGVGDEIEAELGWQKPVHGFVEHVGMVTTRLRDGVSTVHIPHSQLASVRNLSQEPVSTRLEMTISPSNASANTVSNTMRDLAGTKGLTTVLFVDDIEAAGEGDRVELNVRTSRPLTSHERELLVQRASEVLSKDK</sequence>
<dbReference type="PANTHER" id="PTHR30460">
    <property type="entry name" value="MODERATE CONDUCTANCE MECHANOSENSITIVE CHANNEL YBIO"/>
    <property type="match status" value="1"/>
</dbReference>
<evidence type="ECO:0000256" key="1">
    <source>
        <dbReference type="ARBA" id="ARBA00004236"/>
    </source>
</evidence>
<feature type="domain" description="Mechanosensitive ion channel MscS" evidence="4">
    <location>
        <begin position="174"/>
        <end position="240"/>
    </location>
</feature>
<dbReference type="EMBL" id="CAEZZK010000008">
    <property type="protein sequence ID" value="CAB4749790.1"/>
    <property type="molecule type" value="Genomic_DNA"/>
</dbReference>
<protein>
    <submittedName>
        <fullName evidence="7">Unannotated protein</fullName>
    </submittedName>
</protein>
<evidence type="ECO:0000256" key="2">
    <source>
        <dbReference type="ARBA" id="ARBA00022475"/>
    </source>
</evidence>
<evidence type="ECO:0000256" key="3">
    <source>
        <dbReference type="SAM" id="Phobius"/>
    </source>
</evidence>
<feature type="transmembrane region" description="Helical" evidence="3">
    <location>
        <begin position="127"/>
        <end position="146"/>
    </location>
</feature>
<evidence type="ECO:0000259" key="4">
    <source>
        <dbReference type="Pfam" id="PF00924"/>
    </source>
</evidence>
<dbReference type="AlphaFoldDB" id="A0A6J6TQT2"/>
<dbReference type="EMBL" id="CAEZUN010000137">
    <property type="protein sequence ID" value="CAB4607457.1"/>
    <property type="molecule type" value="Genomic_DNA"/>
</dbReference>
<dbReference type="GO" id="GO:0008381">
    <property type="term" value="F:mechanosensitive monoatomic ion channel activity"/>
    <property type="evidence" value="ECO:0007669"/>
    <property type="project" value="InterPro"/>
</dbReference>
<dbReference type="Gene3D" id="1.10.287.1260">
    <property type="match status" value="1"/>
</dbReference>
<dbReference type="PANTHER" id="PTHR30460:SF0">
    <property type="entry name" value="MODERATE CONDUCTANCE MECHANOSENSITIVE CHANNEL YBIO"/>
    <property type="match status" value="1"/>
</dbReference>
<accession>A0A6J6TQT2</accession>
<evidence type="ECO:0000313" key="7">
    <source>
        <dbReference type="EMBL" id="CAB4749790.1"/>
    </source>
</evidence>
<dbReference type="GO" id="GO:0005886">
    <property type="term" value="C:plasma membrane"/>
    <property type="evidence" value="ECO:0007669"/>
    <property type="project" value="UniProtKB-SubCell"/>
</dbReference>
<dbReference type="InterPro" id="IPR023408">
    <property type="entry name" value="MscS_beta-dom_sf"/>
</dbReference>
<feature type="transmembrane region" description="Helical" evidence="3">
    <location>
        <begin position="23"/>
        <end position="40"/>
    </location>
</feature>
<dbReference type="Gene3D" id="2.30.30.60">
    <property type="match status" value="1"/>
</dbReference>